<reference evidence="2 4" key="1">
    <citation type="submission" date="2022-11" db="EMBL/GenBank/DDBJ databases">
        <title>Complete Genome Sequences of three Polynucleobacter sp. Subcluster PnecC Strains KF022, KF023, and KF032 Isolated from a Shallow Eutrophic Lake in Japan.</title>
        <authorList>
            <person name="Ogata Y."/>
            <person name="Watanabe K."/>
            <person name="Takemine S."/>
            <person name="Shindo C."/>
            <person name="Kurokawa R."/>
            <person name="Suda W."/>
        </authorList>
    </citation>
    <scope>NUCLEOTIDE SEQUENCE</scope>
    <source>
        <strain evidence="2">KF023</strain>
        <strain evidence="3 4">KF032</strain>
    </source>
</reference>
<dbReference type="SMART" id="SM00382">
    <property type="entry name" value="AAA"/>
    <property type="match status" value="1"/>
</dbReference>
<dbReference type="InterPro" id="IPR003593">
    <property type="entry name" value="AAA+_ATPase"/>
</dbReference>
<dbReference type="SUPFAM" id="SSF52540">
    <property type="entry name" value="P-loop containing nucleoside triphosphate hydrolases"/>
    <property type="match status" value="1"/>
</dbReference>
<dbReference type="RefSeq" id="WP_281742368.1">
    <property type="nucleotide sequence ID" value="NZ_AP026973.1"/>
</dbReference>
<feature type="domain" description="AAA+ ATPase" evidence="1">
    <location>
        <begin position="345"/>
        <end position="469"/>
    </location>
</feature>
<dbReference type="KEGG" id="pyt:PKF023_16920"/>
<dbReference type="InterPro" id="IPR003959">
    <property type="entry name" value="ATPase_AAA_core"/>
</dbReference>
<accession>A0A9C7FK45</accession>
<dbReference type="InterPro" id="IPR027417">
    <property type="entry name" value="P-loop_NTPase"/>
</dbReference>
<evidence type="ECO:0000313" key="3">
    <source>
        <dbReference type="EMBL" id="BDT79771.1"/>
    </source>
</evidence>
<dbReference type="EMBL" id="AP026974">
    <property type="protein sequence ID" value="BDT79771.1"/>
    <property type="molecule type" value="Genomic_DNA"/>
</dbReference>
<dbReference type="Proteomes" id="UP001211204">
    <property type="component" value="Chromosome"/>
</dbReference>
<name>A0A9C7FK45_9BURK</name>
<dbReference type="PANTHER" id="PTHR46411">
    <property type="entry name" value="FAMILY ATPASE, PUTATIVE-RELATED"/>
    <property type="match status" value="1"/>
</dbReference>
<evidence type="ECO:0000313" key="4">
    <source>
        <dbReference type="Proteomes" id="UP001211204"/>
    </source>
</evidence>
<organism evidence="2">
    <name type="scientific">Polynucleobacter yangtzensis</name>
    <dbReference type="NCBI Taxonomy" id="1743159"/>
    <lineage>
        <taxon>Bacteria</taxon>
        <taxon>Pseudomonadati</taxon>
        <taxon>Pseudomonadota</taxon>
        <taxon>Betaproteobacteria</taxon>
        <taxon>Burkholderiales</taxon>
        <taxon>Burkholderiaceae</taxon>
        <taxon>Polynucleobacter</taxon>
    </lineage>
</organism>
<dbReference type="PANTHER" id="PTHR46411:SF2">
    <property type="entry name" value="AAA+ ATPASE DOMAIN-CONTAINING PROTEIN"/>
    <property type="match status" value="1"/>
</dbReference>
<evidence type="ECO:0000259" key="1">
    <source>
        <dbReference type="SMART" id="SM00382"/>
    </source>
</evidence>
<proteinExistence type="predicted"/>
<dbReference type="EMBL" id="AP026973">
    <property type="protein sequence ID" value="BDT77889.1"/>
    <property type="molecule type" value="Genomic_DNA"/>
</dbReference>
<evidence type="ECO:0000313" key="2">
    <source>
        <dbReference type="EMBL" id="BDT77889.1"/>
    </source>
</evidence>
<dbReference type="Pfam" id="PF00004">
    <property type="entry name" value="AAA"/>
    <property type="match status" value="1"/>
</dbReference>
<dbReference type="Proteomes" id="UP001211097">
    <property type="component" value="Chromosome"/>
</dbReference>
<dbReference type="AlphaFoldDB" id="A0A9C7FK45"/>
<gene>
    <name evidence="2" type="ORF">PKF023_16920</name>
    <name evidence="3" type="ORF">PKF032_16590</name>
</gene>
<dbReference type="GO" id="GO:0005524">
    <property type="term" value="F:ATP binding"/>
    <property type="evidence" value="ECO:0007669"/>
    <property type="project" value="InterPro"/>
</dbReference>
<sequence>MQFEIPETLANALLEIINEDSPLARRLSEYSLSRGKRVVPSHLFDATSLNTLYGLCRTANERELMFQMLALDNIHAAPAARKIPSLEMLIPGLIAWLSRDMIDGWLYKLGKDGVLLPWLVHSMRYVQPVDGAAYVIISLLANTLQAAERGPVTDPRLRRTGMTNSITFYAEDILDCTIPELMTGYGYFKECAEFKNEYETHLKHFMQMQPKFGAQFTVSGTVWISSEGSRPQLECMRLQAGTTARCVNDEELLERHFDTTADATFWRSSGISEGFERIPQHCYLHLFHLDYHRSVWVHVQNVEVYRYKPELRDKLVLPHAHRELIDILTADRNFLMEDIVEGKSGGTTILCKGAPGLGKTLTAEVYAEVVQKPLYRVHSGQLGVTASSVEANLSKILRRAARWDSVLLLDEADVYIRRRDNDLQHNAIVAEFLRTLEYFNGLLFMTTNRVADIDDAVLSRCIAIIQFETPTQVQAKLLWKSLAQQFNTDLPDDLVEHLVITYADASGRDIKELLKLTLKFCKGRNLLLSEEAFTQCAAFRSIGNPI</sequence>
<dbReference type="GO" id="GO:0016887">
    <property type="term" value="F:ATP hydrolysis activity"/>
    <property type="evidence" value="ECO:0007669"/>
    <property type="project" value="InterPro"/>
</dbReference>
<protein>
    <recommendedName>
        <fullName evidence="1">AAA+ ATPase domain-containing protein</fullName>
    </recommendedName>
</protein>
<keyword evidence="4" id="KW-1185">Reference proteome</keyword>
<dbReference type="Gene3D" id="3.40.50.300">
    <property type="entry name" value="P-loop containing nucleotide triphosphate hydrolases"/>
    <property type="match status" value="1"/>
</dbReference>